<sequence>MGLVRVLNLLWKLFRRRRMRKLEGIELDQEEETENNGSGFTDAVLDLFLLAWFIVGQFWTWRVFMPSFEFGLEDPNNYCHRN</sequence>
<feature type="non-terminal residue" evidence="1">
    <location>
        <position position="1"/>
    </location>
</feature>
<dbReference type="AlphaFoldDB" id="A0A8S3JZS9"/>
<evidence type="ECO:0000313" key="1">
    <source>
        <dbReference type="EMBL" id="CAF5222233.1"/>
    </source>
</evidence>
<dbReference type="Proteomes" id="UP000676336">
    <property type="component" value="Unassembled WGS sequence"/>
</dbReference>
<dbReference type="EMBL" id="CAJOBI010352848">
    <property type="protein sequence ID" value="CAF5222233.1"/>
    <property type="molecule type" value="Genomic_DNA"/>
</dbReference>
<proteinExistence type="predicted"/>
<protein>
    <submittedName>
        <fullName evidence="1">Uncharacterized protein</fullName>
    </submittedName>
</protein>
<comment type="caution">
    <text evidence="1">The sequence shown here is derived from an EMBL/GenBank/DDBJ whole genome shotgun (WGS) entry which is preliminary data.</text>
</comment>
<gene>
    <name evidence="1" type="ORF">SMN809_LOCUS82739</name>
</gene>
<organism evidence="1 2">
    <name type="scientific">Rotaria magnacalcarata</name>
    <dbReference type="NCBI Taxonomy" id="392030"/>
    <lineage>
        <taxon>Eukaryota</taxon>
        <taxon>Metazoa</taxon>
        <taxon>Spiralia</taxon>
        <taxon>Gnathifera</taxon>
        <taxon>Rotifera</taxon>
        <taxon>Eurotatoria</taxon>
        <taxon>Bdelloidea</taxon>
        <taxon>Philodinida</taxon>
        <taxon>Philodinidae</taxon>
        <taxon>Rotaria</taxon>
    </lineage>
</organism>
<name>A0A8S3JZS9_9BILA</name>
<evidence type="ECO:0000313" key="2">
    <source>
        <dbReference type="Proteomes" id="UP000676336"/>
    </source>
</evidence>
<accession>A0A8S3JZS9</accession>
<reference evidence="1" key="1">
    <citation type="submission" date="2021-02" db="EMBL/GenBank/DDBJ databases">
        <authorList>
            <person name="Nowell W R."/>
        </authorList>
    </citation>
    <scope>NUCLEOTIDE SEQUENCE</scope>
</reference>